<evidence type="ECO:0000313" key="7">
    <source>
        <dbReference type="Proteomes" id="UP001144280"/>
    </source>
</evidence>
<dbReference type="EMBL" id="BSDI01000003">
    <property type="protein sequence ID" value="GLH95566.1"/>
    <property type="molecule type" value="Genomic_DNA"/>
</dbReference>
<reference evidence="6" key="1">
    <citation type="submission" date="2022-12" db="EMBL/GenBank/DDBJ databases">
        <title>New Phytohabitans aurantiacus sp. RD004123 nov., an actinomycete isolated from soil.</title>
        <authorList>
            <person name="Triningsih D.W."/>
            <person name="Harunari E."/>
            <person name="Igarashi Y."/>
        </authorList>
    </citation>
    <scope>NUCLEOTIDE SEQUENCE</scope>
    <source>
        <strain evidence="6">RD004123</strain>
    </source>
</reference>
<evidence type="ECO:0000256" key="3">
    <source>
        <dbReference type="ARBA" id="ARBA00022840"/>
    </source>
</evidence>
<evidence type="ECO:0000256" key="1">
    <source>
        <dbReference type="ARBA" id="ARBA00010638"/>
    </source>
</evidence>
<dbReference type="PIRSF" id="PIRSF006806">
    <property type="entry name" value="FTHF_cligase"/>
    <property type="match status" value="1"/>
</dbReference>
<dbReference type="Pfam" id="PF01812">
    <property type="entry name" value="5-FTHF_cyc-lig"/>
    <property type="match status" value="1"/>
</dbReference>
<keyword evidence="4" id="KW-0479">Metal-binding</keyword>
<comment type="catalytic activity">
    <reaction evidence="4">
        <text>(6S)-5-formyl-5,6,7,8-tetrahydrofolate + ATP = (6R)-5,10-methenyltetrahydrofolate + ADP + phosphate</text>
        <dbReference type="Rhea" id="RHEA:10488"/>
        <dbReference type="ChEBI" id="CHEBI:30616"/>
        <dbReference type="ChEBI" id="CHEBI:43474"/>
        <dbReference type="ChEBI" id="CHEBI:57455"/>
        <dbReference type="ChEBI" id="CHEBI:57457"/>
        <dbReference type="ChEBI" id="CHEBI:456216"/>
        <dbReference type="EC" id="6.3.3.2"/>
    </reaction>
</comment>
<feature type="chain" id="PRO_5046459463" description="5-formyltetrahydrofolate cyclo-ligase" evidence="5">
    <location>
        <begin position="21"/>
        <end position="186"/>
    </location>
</feature>
<dbReference type="Proteomes" id="UP001144280">
    <property type="component" value="Unassembled WGS sequence"/>
</dbReference>
<gene>
    <name evidence="6" type="ORF">Pa4123_08380</name>
</gene>
<keyword evidence="4" id="KW-0460">Magnesium</keyword>
<evidence type="ECO:0000256" key="2">
    <source>
        <dbReference type="ARBA" id="ARBA00022741"/>
    </source>
</evidence>
<dbReference type="InterPro" id="IPR037171">
    <property type="entry name" value="NagB/RpiA_transferase-like"/>
</dbReference>
<proteinExistence type="inferred from homology"/>
<comment type="cofactor">
    <cofactor evidence="4">
        <name>Mg(2+)</name>
        <dbReference type="ChEBI" id="CHEBI:18420"/>
    </cofactor>
</comment>
<comment type="similarity">
    <text evidence="1 4">Belongs to the 5-formyltetrahydrofolate cyclo-ligase family.</text>
</comment>
<dbReference type="RefSeq" id="WP_281892584.1">
    <property type="nucleotide sequence ID" value="NZ_BSDI01000003.1"/>
</dbReference>
<dbReference type="Gene3D" id="3.40.50.10420">
    <property type="entry name" value="NagB/RpiA/CoA transferase-like"/>
    <property type="match status" value="1"/>
</dbReference>
<keyword evidence="2 4" id="KW-0547">Nucleotide-binding</keyword>
<dbReference type="PANTHER" id="PTHR23407:SF1">
    <property type="entry name" value="5-FORMYLTETRAHYDROFOLATE CYCLO-LIGASE"/>
    <property type="match status" value="1"/>
</dbReference>
<dbReference type="InterPro" id="IPR024185">
    <property type="entry name" value="FTHF_cligase-like_sf"/>
</dbReference>
<dbReference type="InterPro" id="IPR002698">
    <property type="entry name" value="FTHF_cligase"/>
</dbReference>
<sequence>MRTALLARRRALPASSLAEAAASVLAELTFLVRGHAPAVVAGYVPIGAEPGGPGLPDALAGALGPGGRLLLPVLLPDLDLDWADYAGHASLTPGTRGLREPSGRRHGVEAVASAGLVVVPAVAVDRRGVRLGRGGGSYDRALARATGLTVALLHDGELVDEVPAEAHDQRVRAVITPGDGLVMLAA</sequence>
<evidence type="ECO:0000256" key="4">
    <source>
        <dbReference type="RuleBase" id="RU361279"/>
    </source>
</evidence>
<keyword evidence="5" id="KW-0732">Signal</keyword>
<evidence type="ECO:0000256" key="5">
    <source>
        <dbReference type="SAM" id="SignalP"/>
    </source>
</evidence>
<name>A0ABQ5QNT7_9ACTN</name>
<comment type="caution">
    <text evidence="6">The sequence shown here is derived from an EMBL/GenBank/DDBJ whole genome shotgun (WGS) entry which is preliminary data.</text>
</comment>
<feature type="signal peptide" evidence="5">
    <location>
        <begin position="1"/>
        <end position="20"/>
    </location>
</feature>
<keyword evidence="7" id="KW-1185">Reference proteome</keyword>
<protein>
    <recommendedName>
        <fullName evidence="4">5-formyltetrahydrofolate cyclo-ligase</fullName>
        <ecNumber evidence="4">6.3.3.2</ecNumber>
    </recommendedName>
</protein>
<accession>A0ABQ5QNT7</accession>
<dbReference type="PANTHER" id="PTHR23407">
    <property type="entry name" value="ATPASE INHIBITOR/5-FORMYLTETRAHYDROFOLATE CYCLO-LIGASE"/>
    <property type="match status" value="1"/>
</dbReference>
<dbReference type="EC" id="6.3.3.2" evidence="4"/>
<organism evidence="6 7">
    <name type="scientific">Phytohabitans aurantiacus</name>
    <dbReference type="NCBI Taxonomy" id="3016789"/>
    <lineage>
        <taxon>Bacteria</taxon>
        <taxon>Bacillati</taxon>
        <taxon>Actinomycetota</taxon>
        <taxon>Actinomycetes</taxon>
        <taxon>Micromonosporales</taxon>
        <taxon>Micromonosporaceae</taxon>
    </lineage>
</organism>
<evidence type="ECO:0000313" key="6">
    <source>
        <dbReference type="EMBL" id="GLH95566.1"/>
    </source>
</evidence>
<keyword evidence="3 4" id="KW-0067">ATP-binding</keyword>
<dbReference type="SUPFAM" id="SSF100950">
    <property type="entry name" value="NagB/RpiA/CoA transferase-like"/>
    <property type="match status" value="1"/>
</dbReference>
<dbReference type="NCBIfam" id="TIGR02727">
    <property type="entry name" value="MTHFS_bact"/>
    <property type="match status" value="1"/>
</dbReference>